<evidence type="ECO:0000313" key="4">
    <source>
        <dbReference type="Proteomes" id="UP000076405"/>
    </source>
</evidence>
<keyword evidence="3" id="KW-1185">Reference proteome</keyword>
<evidence type="ECO:0000313" key="3">
    <source>
        <dbReference type="Proteomes" id="UP000076244"/>
    </source>
</evidence>
<dbReference type="EMBL" id="CP012275">
    <property type="protein sequence ID" value="AMV61816.1"/>
    <property type="molecule type" value="Genomic_DNA"/>
</dbReference>
<name>A0AAC9B0B7_9LACO</name>
<accession>A0AAC9B0B7</accession>
<protein>
    <submittedName>
        <fullName evidence="1">Late competence protein ComGD, access of DNA to ComEA</fullName>
    </submittedName>
</protein>
<dbReference type="AlphaFoldDB" id="A0AAC9B0B7"/>
<sequence length="117" mass="14039">MAFKRVIEQQHEKEFWATFDREWKRYEQFANLEGVVTYISFDKARNKVSFRPLKTFDKENYEVQLPKTLSLFSNQEIKIGSDGYVKPQTIAFNSKINKCTYRMTVQLGWGVYHIKRE</sequence>
<dbReference type="EMBL" id="CP012288">
    <property type="protein sequence ID" value="AMV66308.1"/>
    <property type="molecule type" value="Genomic_DNA"/>
</dbReference>
<reference evidence="3 4" key="1">
    <citation type="journal article" date="2016" name="PLoS ONE">
        <title>The Identification of Novel Diagnostic Marker Genes for the Detection of Beer Spoiling Pediococcus damnosus Strains Using the BlAst Diagnostic Gene findEr.</title>
        <authorList>
            <person name="Behr J."/>
            <person name="Geissler A.J."/>
            <person name="Schmid J."/>
            <person name="Zehe A."/>
            <person name="Vogel R.F."/>
        </authorList>
    </citation>
    <scope>NUCLEOTIDE SEQUENCE [LARGE SCALE GENOMIC DNA]</scope>
    <source>
        <strain evidence="1 4">TMW 2.1533</strain>
        <strain evidence="2 3">TMW 2.1535</strain>
    </source>
</reference>
<organism evidence="1 4">
    <name type="scientific">Pediococcus damnosus</name>
    <dbReference type="NCBI Taxonomy" id="51663"/>
    <lineage>
        <taxon>Bacteria</taxon>
        <taxon>Bacillati</taxon>
        <taxon>Bacillota</taxon>
        <taxon>Bacilli</taxon>
        <taxon>Lactobacillales</taxon>
        <taxon>Lactobacillaceae</taxon>
        <taxon>Pediococcus</taxon>
    </lineage>
</organism>
<proteinExistence type="predicted"/>
<evidence type="ECO:0000313" key="2">
    <source>
        <dbReference type="EMBL" id="AMV66308.1"/>
    </source>
</evidence>
<gene>
    <name evidence="1" type="ORF">ADU70_0316</name>
    <name evidence="2" type="ORF">ADU72_0359</name>
</gene>
<dbReference type="Proteomes" id="UP000076405">
    <property type="component" value="Chromosome"/>
</dbReference>
<dbReference type="Proteomes" id="UP000076244">
    <property type="component" value="Chromosome"/>
</dbReference>
<evidence type="ECO:0000313" key="1">
    <source>
        <dbReference type="EMBL" id="AMV61816.1"/>
    </source>
</evidence>
<dbReference type="KEGG" id="pdm:ADU72_0359"/>